<evidence type="ECO:0000313" key="3">
    <source>
        <dbReference type="Proteomes" id="UP000007089"/>
    </source>
</evidence>
<dbReference type="Gene3D" id="3.40.50.150">
    <property type="entry name" value="Vaccinia Virus protein VP39"/>
    <property type="match status" value="1"/>
</dbReference>
<dbReference type="CDD" id="cd02440">
    <property type="entry name" value="AdoMet_MTases"/>
    <property type="match status" value="1"/>
</dbReference>
<dbReference type="InterPro" id="IPR013216">
    <property type="entry name" value="Methyltransf_11"/>
</dbReference>
<dbReference type="InterPro" id="IPR029063">
    <property type="entry name" value="SAM-dependent_MTases_sf"/>
</dbReference>
<evidence type="ECO:0000313" key="2">
    <source>
        <dbReference type="EMBL" id="ACL64863.1"/>
    </source>
</evidence>
<proteinExistence type="predicted"/>
<dbReference type="PANTHER" id="PTHR43591:SF24">
    <property type="entry name" value="2-METHOXY-6-POLYPRENYL-1,4-BENZOQUINOL METHYLASE, MITOCHONDRIAL"/>
    <property type="match status" value="1"/>
</dbReference>
<accession>B8J508</accession>
<dbReference type="EMBL" id="CP001359">
    <property type="protein sequence ID" value="ACL64863.1"/>
    <property type="molecule type" value="Genomic_DNA"/>
</dbReference>
<keyword evidence="2" id="KW-0489">Methyltransferase</keyword>
<dbReference type="GO" id="GO:0032259">
    <property type="term" value="P:methylation"/>
    <property type="evidence" value="ECO:0007669"/>
    <property type="project" value="UniProtKB-KW"/>
</dbReference>
<dbReference type="SUPFAM" id="SSF53335">
    <property type="entry name" value="S-adenosyl-L-methionine-dependent methyltransferases"/>
    <property type="match status" value="1"/>
</dbReference>
<name>B8J508_ANAD2</name>
<dbReference type="RefSeq" id="WP_012632802.1">
    <property type="nucleotide sequence ID" value="NC_011891.1"/>
</dbReference>
<feature type="domain" description="Methyltransferase type 11" evidence="1">
    <location>
        <begin position="45"/>
        <end position="136"/>
    </location>
</feature>
<protein>
    <submittedName>
        <fullName evidence="2">Methyltransferase type 11</fullName>
    </submittedName>
</protein>
<organism evidence="2 3">
    <name type="scientific">Anaeromyxobacter dehalogenans (strain ATCC BAA-258 / DSM 21875 / 2CP-1)</name>
    <dbReference type="NCBI Taxonomy" id="455488"/>
    <lineage>
        <taxon>Bacteria</taxon>
        <taxon>Pseudomonadati</taxon>
        <taxon>Myxococcota</taxon>
        <taxon>Myxococcia</taxon>
        <taxon>Myxococcales</taxon>
        <taxon>Cystobacterineae</taxon>
        <taxon>Anaeromyxobacteraceae</taxon>
        <taxon>Anaeromyxobacter</taxon>
    </lineage>
</organism>
<dbReference type="AlphaFoldDB" id="B8J508"/>
<dbReference type="KEGG" id="acp:A2cp1_1519"/>
<dbReference type="Pfam" id="PF08241">
    <property type="entry name" value="Methyltransf_11"/>
    <property type="match status" value="1"/>
</dbReference>
<sequence>MSAAPAAHDVWDVGAGYEAYIGRWSRRVAREVVGWLGVGPHARWLDVGCGTGALGDAIAAQAAPALVVGLDRSMGFVAHAHARAGGAHAAFVVADAQALPVRDGAFDAVTSALVLNFVADPAQMVAELARAARPGAPVALYVWDYADGMEYIRRFWDAARALDPAAAALDEAVRFPVCAPGPLAALLEGAGLASVEVRPVEVPTVFRDFAECWAPFLAGQGPAPAYAMALPEDRRAALRVAFRAALPVSADGTIPLRARAWAARGLR</sequence>
<keyword evidence="3" id="KW-1185">Reference proteome</keyword>
<dbReference type="Proteomes" id="UP000007089">
    <property type="component" value="Chromosome"/>
</dbReference>
<dbReference type="GO" id="GO:0008757">
    <property type="term" value="F:S-adenosylmethionine-dependent methyltransferase activity"/>
    <property type="evidence" value="ECO:0007669"/>
    <property type="project" value="InterPro"/>
</dbReference>
<reference evidence="2" key="1">
    <citation type="submission" date="2009-01" db="EMBL/GenBank/DDBJ databases">
        <title>Complete sequence of Anaeromyxobacter dehalogenans 2CP-1.</title>
        <authorList>
            <consortium name="US DOE Joint Genome Institute"/>
            <person name="Lucas S."/>
            <person name="Copeland A."/>
            <person name="Lapidus A."/>
            <person name="Glavina del Rio T."/>
            <person name="Dalin E."/>
            <person name="Tice H."/>
            <person name="Bruce D."/>
            <person name="Goodwin L."/>
            <person name="Pitluck S."/>
            <person name="Saunders E."/>
            <person name="Brettin T."/>
            <person name="Detter J.C."/>
            <person name="Han C."/>
            <person name="Larimer F."/>
            <person name="Land M."/>
            <person name="Hauser L."/>
            <person name="Kyrpides N."/>
            <person name="Ovchinnikova G."/>
            <person name="Beliaev A.S."/>
            <person name="Richardson P."/>
        </authorList>
    </citation>
    <scope>NUCLEOTIDE SEQUENCE</scope>
    <source>
        <strain evidence="2">2CP-1</strain>
    </source>
</reference>
<keyword evidence="2" id="KW-0808">Transferase</keyword>
<evidence type="ECO:0000259" key="1">
    <source>
        <dbReference type="Pfam" id="PF08241"/>
    </source>
</evidence>
<dbReference type="HOGENOM" id="CLU_037990_2_4_7"/>
<gene>
    <name evidence="2" type="ordered locus">A2cp1_1519</name>
</gene>
<dbReference type="PANTHER" id="PTHR43591">
    <property type="entry name" value="METHYLTRANSFERASE"/>
    <property type="match status" value="1"/>
</dbReference>